<evidence type="ECO:0000313" key="4">
    <source>
        <dbReference type="Proteomes" id="UP001369086"/>
    </source>
</evidence>
<dbReference type="Proteomes" id="UP001369086">
    <property type="component" value="Unassembled WGS sequence"/>
</dbReference>
<feature type="coiled-coil region" evidence="1">
    <location>
        <begin position="313"/>
        <end position="389"/>
    </location>
</feature>
<feature type="compositionally biased region" description="Polar residues" evidence="2">
    <location>
        <begin position="16"/>
        <end position="31"/>
    </location>
</feature>
<name>A0ABR1A7P7_HUSHU</name>
<evidence type="ECO:0000256" key="1">
    <source>
        <dbReference type="SAM" id="Coils"/>
    </source>
</evidence>
<feature type="region of interest" description="Disordered" evidence="2">
    <location>
        <begin position="224"/>
        <end position="270"/>
    </location>
</feature>
<comment type="caution">
    <text evidence="3">The sequence shown here is derived from an EMBL/GenBank/DDBJ whole genome shotgun (WGS) entry which is preliminary data.</text>
</comment>
<keyword evidence="1" id="KW-0175">Coiled coil</keyword>
<proteinExistence type="predicted"/>
<evidence type="ECO:0000256" key="2">
    <source>
        <dbReference type="SAM" id="MobiDB-lite"/>
    </source>
</evidence>
<protein>
    <submittedName>
        <fullName evidence="3">Coiled-coil domain-containing protein 110-like isoform X1</fullName>
    </submittedName>
</protein>
<organism evidence="3 4">
    <name type="scientific">Huso huso</name>
    <name type="common">Beluga</name>
    <name type="synonym">Acipenser huso</name>
    <dbReference type="NCBI Taxonomy" id="61971"/>
    <lineage>
        <taxon>Eukaryota</taxon>
        <taxon>Metazoa</taxon>
        <taxon>Chordata</taxon>
        <taxon>Craniata</taxon>
        <taxon>Vertebrata</taxon>
        <taxon>Euteleostomi</taxon>
        <taxon>Actinopterygii</taxon>
        <taxon>Chondrostei</taxon>
        <taxon>Acipenseriformes</taxon>
        <taxon>Acipenseridae</taxon>
        <taxon>Huso</taxon>
    </lineage>
</organism>
<feature type="region of interest" description="Disordered" evidence="2">
    <location>
        <begin position="1"/>
        <end position="31"/>
    </location>
</feature>
<keyword evidence="4" id="KW-1185">Reference proteome</keyword>
<feature type="region of interest" description="Disordered" evidence="2">
    <location>
        <begin position="759"/>
        <end position="780"/>
    </location>
</feature>
<feature type="coiled-coil region" evidence="1">
    <location>
        <begin position="530"/>
        <end position="633"/>
    </location>
</feature>
<gene>
    <name evidence="3" type="ORF">HHUSO_G2613</name>
</gene>
<dbReference type="EMBL" id="JAHFZB010000002">
    <property type="protein sequence ID" value="KAK6493119.1"/>
    <property type="molecule type" value="Genomic_DNA"/>
</dbReference>
<sequence>MDYQGDSALKDGRNVPRSTQEGSLKSQSTDATDILMDNTSATMNNNLSHNITSPSQKSFKSVVTMKMGSMVKDNRNAVSEKTDVINCLNVPQGVETFNIVLAGSTVLDRAGPMHICSAEKTAVNGNVLSLSECNDDLWGTLEKISIASEQMKVEMDKSQTREIALALNLQHLKHTIRLLPKGSRDQKSFEGTDAKSKIFVSNKIDGIQKSTTSLKENSLNLHKDIQSGSAGSSPSHHCDNGMSQTNQGTEIKNQATTNSDKSESMSSMRMENLQSPGHVNHLENQKEVLSPINGKSNKHKDLGSKSVLTLSQLKHSSKDLRLLEENLLNLEDDNLSLKSEVNRLKVLTETLKEQNIVKESTIVQLEEEKKDLQSRLKKTEADSKEYVKELKKLLYKYDKVRIHYKTLDEERRRLTSEQKTFIHLLDSIKEEQQRAHDKMLSVVNEKDQIKEVLETTNKNFLQVKDEKLMLQRKVIRMMEEINLMEKELGSNQLESQQLKERGAALRSEKETLLQVLQEIKDEKLTLDMTLQDSANTIRTLQKEVKSLSSQKSATEKKLQDEMHKVQADRVFNSVAKECEVLSVEVANLKEDNNFLKQELEQHIQEGLQLKGNMSRLKEECKRMENCLLTVQNEKEILQVELRQFHKDCLGLRNVTGAHLGSKTHDTSSSSLGSKEMSYFKDGVSSHHSPEGHPCDFSWLEKGHSTPGLTERTFDEVRKRFEEEERQKTLSFNKMGLGKPQKICKLDLLCMDNFLQDKHGDGCESPRTNTQEEESDDTDSSFYKLPCLRRDLHHPAVMAYEDSKEKIQR</sequence>
<accession>A0ABR1A7P7</accession>
<evidence type="ECO:0000313" key="3">
    <source>
        <dbReference type="EMBL" id="KAK6493119.1"/>
    </source>
</evidence>
<reference evidence="3 4" key="1">
    <citation type="submission" date="2021-05" db="EMBL/GenBank/DDBJ databases">
        <authorList>
            <person name="Zahm M."/>
            <person name="Klopp C."/>
            <person name="Cabau C."/>
            <person name="Kuhl H."/>
            <person name="Suciu R."/>
            <person name="Ciorpac M."/>
            <person name="Holostenco D."/>
            <person name="Gessner J."/>
            <person name="Wuertz S."/>
            <person name="Hohne C."/>
            <person name="Stock M."/>
            <person name="Gislard M."/>
            <person name="Lluch J."/>
            <person name="Milhes M."/>
            <person name="Lampietro C."/>
            <person name="Lopez Roques C."/>
            <person name="Donnadieu C."/>
            <person name="Du K."/>
            <person name="Schartl M."/>
            <person name="Guiguen Y."/>
        </authorList>
    </citation>
    <scope>NUCLEOTIDE SEQUENCE [LARGE SCALE GENOMIC DNA]</scope>
    <source>
        <strain evidence="3">Hh-F2</strain>
        <tissue evidence="3">Blood</tissue>
    </source>
</reference>